<evidence type="ECO:0000313" key="3">
    <source>
        <dbReference type="Proteomes" id="UP001157418"/>
    </source>
</evidence>
<evidence type="ECO:0000313" key="2">
    <source>
        <dbReference type="EMBL" id="CAH1413429.1"/>
    </source>
</evidence>
<keyword evidence="1" id="KW-0812">Transmembrane</keyword>
<dbReference type="AlphaFoldDB" id="A0AAU9LJT2"/>
<name>A0AAU9LJT2_9ASTR</name>
<protein>
    <submittedName>
        <fullName evidence="2">Uncharacterized protein</fullName>
    </submittedName>
</protein>
<gene>
    <name evidence="2" type="ORF">LVIROSA_LOCUS1390</name>
</gene>
<proteinExistence type="predicted"/>
<keyword evidence="1" id="KW-0472">Membrane</keyword>
<dbReference type="EMBL" id="CAKMRJ010000001">
    <property type="protein sequence ID" value="CAH1413429.1"/>
    <property type="molecule type" value="Genomic_DNA"/>
</dbReference>
<keyword evidence="3" id="KW-1185">Reference proteome</keyword>
<dbReference type="Proteomes" id="UP001157418">
    <property type="component" value="Unassembled WGS sequence"/>
</dbReference>
<accession>A0AAU9LJT2</accession>
<reference evidence="2 3" key="1">
    <citation type="submission" date="2022-01" db="EMBL/GenBank/DDBJ databases">
        <authorList>
            <person name="Xiong W."/>
            <person name="Schranz E."/>
        </authorList>
    </citation>
    <scope>NUCLEOTIDE SEQUENCE [LARGE SCALE GENOMIC DNA]</scope>
</reference>
<sequence>MVSICGIVQNTTDSVFLYEVSIFSSSCILIQIREKRRRGCRQTGGLWKNIWIASSTIMSYEVVYEHMKCVGRWILKM</sequence>
<evidence type="ECO:0000256" key="1">
    <source>
        <dbReference type="SAM" id="Phobius"/>
    </source>
</evidence>
<comment type="caution">
    <text evidence="2">The sequence shown here is derived from an EMBL/GenBank/DDBJ whole genome shotgun (WGS) entry which is preliminary data.</text>
</comment>
<feature type="transmembrane region" description="Helical" evidence="1">
    <location>
        <begin position="15"/>
        <end position="32"/>
    </location>
</feature>
<organism evidence="2 3">
    <name type="scientific">Lactuca virosa</name>
    <dbReference type="NCBI Taxonomy" id="75947"/>
    <lineage>
        <taxon>Eukaryota</taxon>
        <taxon>Viridiplantae</taxon>
        <taxon>Streptophyta</taxon>
        <taxon>Embryophyta</taxon>
        <taxon>Tracheophyta</taxon>
        <taxon>Spermatophyta</taxon>
        <taxon>Magnoliopsida</taxon>
        <taxon>eudicotyledons</taxon>
        <taxon>Gunneridae</taxon>
        <taxon>Pentapetalae</taxon>
        <taxon>asterids</taxon>
        <taxon>campanulids</taxon>
        <taxon>Asterales</taxon>
        <taxon>Asteraceae</taxon>
        <taxon>Cichorioideae</taxon>
        <taxon>Cichorieae</taxon>
        <taxon>Lactucinae</taxon>
        <taxon>Lactuca</taxon>
    </lineage>
</organism>
<keyword evidence="1" id="KW-1133">Transmembrane helix</keyword>